<accession>A0AAW0DJ64</accession>
<dbReference type="AlphaFoldDB" id="A0AAW0DJ64"/>
<reference evidence="1 2" key="1">
    <citation type="journal article" date="2024" name="J Genomics">
        <title>Draft genome sequencing and assembly of Favolaschia claudopus CIRM-BRFM 2984 isolated from oak limbs.</title>
        <authorList>
            <person name="Navarro D."/>
            <person name="Drula E."/>
            <person name="Chaduli D."/>
            <person name="Cazenave R."/>
            <person name="Ahrendt S."/>
            <person name="Wang J."/>
            <person name="Lipzen A."/>
            <person name="Daum C."/>
            <person name="Barry K."/>
            <person name="Grigoriev I.V."/>
            <person name="Favel A."/>
            <person name="Rosso M.N."/>
            <person name="Martin F."/>
        </authorList>
    </citation>
    <scope>NUCLEOTIDE SEQUENCE [LARGE SCALE GENOMIC DNA]</scope>
    <source>
        <strain evidence="1 2">CIRM-BRFM 2984</strain>
    </source>
</reference>
<evidence type="ECO:0000313" key="1">
    <source>
        <dbReference type="EMBL" id="KAK7051913.1"/>
    </source>
</evidence>
<evidence type="ECO:0000313" key="2">
    <source>
        <dbReference type="Proteomes" id="UP001362999"/>
    </source>
</evidence>
<dbReference type="Proteomes" id="UP001362999">
    <property type="component" value="Unassembled WGS sequence"/>
</dbReference>
<dbReference type="EMBL" id="JAWWNJ010000007">
    <property type="protein sequence ID" value="KAK7051913.1"/>
    <property type="molecule type" value="Genomic_DNA"/>
</dbReference>
<gene>
    <name evidence="1" type="ORF">R3P38DRAFT_1631129</name>
</gene>
<name>A0AAW0DJ64_9AGAR</name>
<proteinExistence type="predicted"/>
<organism evidence="1 2">
    <name type="scientific">Favolaschia claudopus</name>
    <dbReference type="NCBI Taxonomy" id="2862362"/>
    <lineage>
        <taxon>Eukaryota</taxon>
        <taxon>Fungi</taxon>
        <taxon>Dikarya</taxon>
        <taxon>Basidiomycota</taxon>
        <taxon>Agaricomycotina</taxon>
        <taxon>Agaricomycetes</taxon>
        <taxon>Agaricomycetidae</taxon>
        <taxon>Agaricales</taxon>
        <taxon>Marasmiineae</taxon>
        <taxon>Mycenaceae</taxon>
        <taxon>Favolaschia</taxon>
    </lineage>
</organism>
<sequence>MLAPGFSCELDHLSALFSLVVVSLLPPVCPVSLPSYLSALLPSRPPLYLTSLRVLLLPSHTHPTLLADRRCLNPSPVPLASLVIGVKPSSQPRILALATSRVHIPPQHYIKRQTSSSPHSLNFFDRFCSFLLTRILSSMYTDILSPSFSSFLYIATHSHPSLTFPSLPVLSSSPALLAFLSYRAVPSSAPPPGLLIACRILRHPPIPSRDVPVPIYARYAKGHYTCLCLDTYLRTSWMHVARLSRPRLAYTALLRQRSPCSPESLTHYLGHLFRC</sequence>
<protein>
    <submittedName>
        <fullName evidence="1">Uncharacterized protein</fullName>
    </submittedName>
</protein>
<comment type="caution">
    <text evidence="1">The sequence shown here is derived from an EMBL/GenBank/DDBJ whole genome shotgun (WGS) entry which is preliminary data.</text>
</comment>
<keyword evidence="2" id="KW-1185">Reference proteome</keyword>